<evidence type="ECO:0000256" key="3">
    <source>
        <dbReference type="ARBA" id="ARBA00023203"/>
    </source>
</evidence>
<protein>
    <recommendedName>
        <fullName evidence="4">Fascin-like domain-containing protein</fullName>
    </recommendedName>
</protein>
<accession>A0A0G4INR4</accession>
<dbReference type="EMBL" id="OVEO01000019">
    <property type="protein sequence ID" value="SPR01791.1"/>
    <property type="molecule type" value="Genomic_DNA"/>
</dbReference>
<dbReference type="GO" id="GO:0005737">
    <property type="term" value="C:cytoplasm"/>
    <property type="evidence" value="ECO:0007669"/>
    <property type="project" value="UniProtKB-SubCell"/>
</dbReference>
<evidence type="ECO:0000313" key="6">
    <source>
        <dbReference type="EMBL" id="SPR01791.1"/>
    </source>
</evidence>
<dbReference type="SUPFAM" id="SSF50405">
    <property type="entry name" value="Actin-crosslinking proteins"/>
    <property type="match status" value="2"/>
</dbReference>
<evidence type="ECO:0000313" key="5">
    <source>
        <dbReference type="EMBL" id="CEO96834.1"/>
    </source>
</evidence>
<gene>
    <name evidence="5" type="ORF">PBRA_005438</name>
    <name evidence="6" type="ORF">PLBR_LOCUS9006</name>
</gene>
<evidence type="ECO:0000313" key="8">
    <source>
        <dbReference type="Proteomes" id="UP000290189"/>
    </source>
</evidence>
<keyword evidence="3" id="KW-0009">Actin-binding</keyword>
<dbReference type="GO" id="GO:0051015">
    <property type="term" value="F:actin filament binding"/>
    <property type="evidence" value="ECO:0007669"/>
    <property type="project" value="InterPro"/>
</dbReference>
<proteinExistence type="predicted"/>
<sequence length="242" mass="26791">MGFLPWRQVAFRTHYGRFICADDNGTYPADRETARHWEHYSIEAVDNGAVAIRNAHGKYLGSGSATSRLASFDTIVPEAQWWLRDAPKGKFTLKNRATKKFLCAPSAFEHPIVDRTDAGAWEEFDVVSAPLRVETQDGVPLWPWEPFEIVELSEGIVGFKTAAGGYLGSGSNGRIDSDSKKVTDAHQWRMCPIGPPSSASLFTFQNAATNKFMSLLGRNEILVANRDVPDRPERFTVAASIA</sequence>
<evidence type="ECO:0000259" key="4">
    <source>
        <dbReference type="Pfam" id="PF06268"/>
    </source>
</evidence>
<organism evidence="5 7">
    <name type="scientific">Plasmodiophora brassicae</name>
    <name type="common">Clubroot disease agent</name>
    <dbReference type="NCBI Taxonomy" id="37360"/>
    <lineage>
        <taxon>Eukaryota</taxon>
        <taxon>Sar</taxon>
        <taxon>Rhizaria</taxon>
        <taxon>Endomyxa</taxon>
        <taxon>Phytomyxea</taxon>
        <taxon>Plasmodiophorida</taxon>
        <taxon>Plasmodiophoridae</taxon>
        <taxon>Plasmodiophora</taxon>
    </lineage>
</organism>
<dbReference type="Gene3D" id="2.80.10.50">
    <property type="match status" value="2"/>
</dbReference>
<dbReference type="EMBL" id="CDSF01000077">
    <property type="protein sequence ID" value="CEO96834.1"/>
    <property type="molecule type" value="Genomic_DNA"/>
</dbReference>
<dbReference type="InterPro" id="IPR022768">
    <property type="entry name" value="Fascin-like_dom"/>
</dbReference>
<dbReference type="CDD" id="cd00257">
    <property type="entry name" value="beta-trefoil_FSCN-like"/>
    <property type="match status" value="1"/>
</dbReference>
<dbReference type="AlphaFoldDB" id="A0A0G4INR4"/>
<name>A0A0G4INR4_PLABS</name>
<dbReference type="Proteomes" id="UP000039324">
    <property type="component" value="Unassembled WGS sequence"/>
</dbReference>
<feature type="domain" description="Fascin-like" evidence="4">
    <location>
        <begin position="9"/>
        <end position="82"/>
    </location>
</feature>
<dbReference type="GO" id="GO:0030674">
    <property type="term" value="F:protein-macromolecule adaptor activity"/>
    <property type="evidence" value="ECO:0007669"/>
    <property type="project" value="InterPro"/>
</dbReference>
<evidence type="ECO:0000256" key="1">
    <source>
        <dbReference type="ARBA" id="ARBA00004496"/>
    </source>
</evidence>
<geneLocation type="mitochondrion" evidence="6"/>
<dbReference type="Pfam" id="PF06268">
    <property type="entry name" value="Fascin"/>
    <property type="match status" value="1"/>
</dbReference>
<comment type="subcellular location">
    <subcellularLocation>
        <location evidence="1">Cytoplasm</location>
    </subcellularLocation>
</comment>
<keyword evidence="6" id="KW-0496">Mitochondrion</keyword>
<dbReference type="InterPro" id="IPR008999">
    <property type="entry name" value="Actin-crosslinking"/>
</dbReference>
<evidence type="ECO:0000313" key="7">
    <source>
        <dbReference type="Proteomes" id="UP000039324"/>
    </source>
</evidence>
<dbReference type="Proteomes" id="UP000290189">
    <property type="component" value="Unassembled WGS sequence"/>
</dbReference>
<keyword evidence="7" id="KW-1185">Reference proteome</keyword>
<reference evidence="5 7" key="1">
    <citation type="submission" date="2015-02" db="EMBL/GenBank/DDBJ databases">
        <authorList>
            <person name="Chooi Y.-H."/>
        </authorList>
    </citation>
    <scope>NUCLEOTIDE SEQUENCE [LARGE SCALE GENOMIC DNA]</scope>
    <source>
        <strain evidence="5">E3</strain>
    </source>
</reference>
<keyword evidence="2" id="KW-0963">Cytoplasm</keyword>
<reference evidence="6 8" key="2">
    <citation type="submission" date="2018-03" db="EMBL/GenBank/DDBJ databases">
        <authorList>
            <person name="Fogelqvist J."/>
        </authorList>
    </citation>
    <scope>NUCLEOTIDE SEQUENCE [LARGE SCALE GENOMIC DNA]</scope>
</reference>
<evidence type="ECO:0000256" key="2">
    <source>
        <dbReference type="ARBA" id="ARBA00022490"/>
    </source>
</evidence>